<dbReference type="PANTHER" id="PTHR11575">
    <property type="entry name" value="5'-NUCLEOTIDASE-RELATED"/>
    <property type="match status" value="1"/>
</dbReference>
<dbReference type="PANTHER" id="PTHR11575:SF6">
    <property type="entry name" value="2',3'-CYCLIC-NUCLEOTIDE 2'-PHOSPHODIESTERASE_3'-NUCLEOTIDASE"/>
    <property type="match status" value="1"/>
</dbReference>
<dbReference type="PRINTS" id="PR01607">
    <property type="entry name" value="APYRASEFAMLY"/>
</dbReference>
<dbReference type="PATRIC" id="fig|29497.9.peg.3924"/>
<accession>A0A0H3ZML5</accession>
<evidence type="ECO:0000313" key="6">
    <source>
        <dbReference type="EMBL" id="AKN37513.1"/>
    </source>
</evidence>
<name>A0A0H3ZML5_VIBSP</name>
<dbReference type="Pfam" id="PF00149">
    <property type="entry name" value="Metallophos"/>
    <property type="match status" value="1"/>
</dbReference>
<evidence type="ECO:0000313" key="5">
    <source>
        <dbReference type="EMBL" id="AKN36712.1"/>
    </source>
</evidence>
<dbReference type="Gene3D" id="3.90.780.10">
    <property type="entry name" value="5'-Nucleotidase, C-terminal domain"/>
    <property type="match status" value="1"/>
</dbReference>
<evidence type="ECO:0000256" key="2">
    <source>
        <dbReference type="RuleBase" id="RU362119"/>
    </source>
</evidence>
<dbReference type="InterPro" id="IPR029052">
    <property type="entry name" value="Metallo-depent_PP-like"/>
</dbReference>
<feature type="domain" description="Calcineurin-like phosphoesterase" evidence="3">
    <location>
        <begin position="28"/>
        <end position="265"/>
    </location>
</feature>
<sequence length="625" mass="70120">MNRSAIYSGLLLTFAATHAMSAEHAKLRLIGTSDLHSYMDNFDYYANERSEKYGAVNLIAEIEHYRNESDNSVLADTGDLLVGNPFGDFIGGQWLAGQAKTTPIIDILNELNFDVAAPGNHDFDYGLEYLHLNYDKANFPTVLSNVYKSGSETPYFNPYVIVEKPVITKEGTNRTVKIGYIGVVPPQTMELNAKWLDGKVDIVDPLPHVKKWAAEAKANGADIIVALAHSGMKDVKYYEGMEDMTWHLAQVEDVDAILFGHTHKPFPGKKYQSTENVDNEKGTIFGKPAAQPGKWGDHIGIVDLSLSYDDNAWTITEGSAFVVKSNERSETESQQQKVRQYTANYHKQILTEFSRPLGKVNVELRNDFNLLGNDSVYQIVGDSMISFVTNKKITKLPILSTVAPAIHRNDSNFYLGLEAGELTTRDVGSLVYSSDLIAKEMTGKELKELLEISASMYVEPNDDSGLLIKPDHLTFLYYNILGIKYKIDITKASTHNSFGFPVAEGEGRITEMTYQGKPIKHNDKFLLVGSKYNPYFARELKAKKEFLNIGDPNSRTVLKEYLQQSQKALDINVENNVTLILEPNKSYRFQANNDKSKLADFVQLTSMHIKWEKEQGGKNVYVIEP</sequence>
<feature type="domain" description="5'-Nucleotidase C-terminal" evidence="4">
    <location>
        <begin position="417"/>
        <end position="532"/>
    </location>
</feature>
<dbReference type="EC" id="3.1.4.16" evidence="6"/>
<keyword evidence="1" id="KW-0732">Signal</keyword>
<protein>
    <submittedName>
        <fullName evidence="6">2',3'-cyclic-nucleotide 2'-phosphodiesterase</fullName>
        <ecNumber evidence="6">3.1.4.16</ecNumber>
    </submittedName>
</protein>
<evidence type="ECO:0000259" key="4">
    <source>
        <dbReference type="Pfam" id="PF02872"/>
    </source>
</evidence>
<dbReference type="SUPFAM" id="SSF56300">
    <property type="entry name" value="Metallo-dependent phosphatases"/>
    <property type="match status" value="1"/>
</dbReference>
<dbReference type="GO" id="GO:0008663">
    <property type="term" value="F:2',3'-cyclic-nucleotide 2'-phosphodiesterase activity"/>
    <property type="evidence" value="ECO:0007669"/>
    <property type="project" value="UniProtKB-EC"/>
</dbReference>
<dbReference type="GO" id="GO:0009166">
    <property type="term" value="P:nucleotide catabolic process"/>
    <property type="evidence" value="ECO:0007669"/>
    <property type="project" value="InterPro"/>
</dbReference>
<organism evidence="6">
    <name type="scientific">Vibrio splendidus</name>
    <dbReference type="NCBI Taxonomy" id="29497"/>
    <lineage>
        <taxon>Bacteria</taxon>
        <taxon>Pseudomonadati</taxon>
        <taxon>Pseudomonadota</taxon>
        <taxon>Gammaproteobacteria</taxon>
        <taxon>Vibrionales</taxon>
        <taxon>Vibrionaceae</taxon>
        <taxon>Vibrio</taxon>
    </lineage>
</organism>
<reference evidence="6" key="1">
    <citation type="journal article" date="2015" name="MBio">
        <title>Eco-Evolutionary Dynamics of Episomes among Ecologically Cohesive Bacterial Populations.</title>
        <authorList>
            <person name="Xue H."/>
            <person name="Cordero O.X."/>
            <person name="Camas F.M."/>
            <person name="Trimble W."/>
            <person name="Meyer F."/>
            <person name="Guglielmini J."/>
            <person name="Rocha E.P."/>
            <person name="Polz M.F."/>
        </authorList>
    </citation>
    <scope>NUCLEOTIDE SEQUENCE</scope>
    <source>
        <strain evidence="6">5S_214</strain>
        <strain evidence="5">5S_235</strain>
    </source>
</reference>
<proteinExistence type="inferred from homology"/>
<dbReference type="EMBL" id="KP795539">
    <property type="protein sequence ID" value="AKN37513.1"/>
    <property type="molecule type" value="Genomic_DNA"/>
</dbReference>
<dbReference type="SUPFAM" id="SSF55816">
    <property type="entry name" value="5'-nucleotidase (syn. UDP-sugar hydrolase), C-terminal domain"/>
    <property type="match status" value="1"/>
</dbReference>
<dbReference type="AlphaFoldDB" id="A0A0H3ZML5"/>
<keyword evidence="2 6" id="KW-0378">Hydrolase</keyword>
<dbReference type="EMBL" id="KP795507">
    <property type="protein sequence ID" value="AKN36712.1"/>
    <property type="molecule type" value="Genomic_DNA"/>
</dbReference>
<comment type="similarity">
    <text evidence="2">Belongs to the 5'-nucleotidase family.</text>
</comment>
<dbReference type="InterPro" id="IPR036907">
    <property type="entry name" value="5'-Nucleotdase_C_sf"/>
</dbReference>
<evidence type="ECO:0000259" key="3">
    <source>
        <dbReference type="Pfam" id="PF00149"/>
    </source>
</evidence>
<dbReference type="RefSeq" id="WP_054543032.1">
    <property type="nucleotide sequence ID" value="NZ_CAWMQV010000109.1"/>
</dbReference>
<dbReference type="GO" id="GO:0000166">
    <property type="term" value="F:nucleotide binding"/>
    <property type="evidence" value="ECO:0007669"/>
    <property type="project" value="UniProtKB-KW"/>
</dbReference>
<keyword evidence="2" id="KW-0547">Nucleotide-binding</keyword>
<evidence type="ECO:0000256" key="1">
    <source>
        <dbReference type="ARBA" id="ARBA00022729"/>
    </source>
</evidence>
<dbReference type="Gene3D" id="3.60.21.10">
    <property type="match status" value="1"/>
</dbReference>
<dbReference type="GO" id="GO:0030288">
    <property type="term" value="C:outer membrane-bounded periplasmic space"/>
    <property type="evidence" value="ECO:0007669"/>
    <property type="project" value="TreeGrafter"/>
</dbReference>
<dbReference type="Pfam" id="PF02872">
    <property type="entry name" value="5_nucleotid_C"/>
    <property type="match status" value="1"/>
</dbReference>
<dbReference type="InterPro" id="IPR008334">
    <property type="entry name" value="5'-Nucleotdase_C"/>
</dbReference>
<dbReference type="InterPro" id="IPR006179">
    <property type="entry name" value="5_nucleotidase/apyrase"/>
</dbReference>
<dbReference type="InterPro" id="IPR004843">
    <property type="entry name" value="Calcineurin-like_PHP"/>
</dbReference>